<gene>
    <name evidence="2" type="ORF">HERILL_LOCUS7326</name>
</gene>
<reference evidence="2 3" key="1">
    <citation type="submission" date="2020-11" db="EMBL/GenBank/DDBJ databases">
        <authorList>
            <person name="Wallbank WR R."/>
            <person name="Pardo Diaz C."/>
            <person name="Kozak K."/>
            <person name="Martin S."/>
            <person name="Jiggins C."/>
            <person name="Moest M."/>
            <person name="Warren A I."/>
            <person name="Generalovic N T."/>
            <person name="Byers J.R.P. K."/>
            <person name="Montejo-Kovacevich G."/>
            <person name="Yen C E."/>
        </authorList>
    </citation>
    <scope>NUCLEOTIDE SEQUENCE [LARGE SCALE GENOMIC DNA]</scope>
</reference>
<evidence type="ECO:0000313" key="3">
    <source>
        <dbReference type="Proteomes" id="UP000594454"/>
    </source>
</evidence>
<dbReference type="FunCoup" id="A0A7R8UP52">
    <property type="interactions" value="61"/>
</dbReference>
<evidence type="ECO:0000313" key="2">
    <source>
        <dbReference type="EMBL" id="CAD7084432.1"/>
    </source>
</evidence>
<dbReference type="OMA" id="WLQDEFF"/>
<keyword evidence="1" id="KW-1133">Transmembrane helix</keyword>
<dbReference type="AlphaFoldDB" id="A0A7R8UP52"/>
<dbReference type="InterPro" id="IPR006212">
    <property type="entry name" value="Furin_repeat"/>
</dbReference>
<dbReference type="InParanoid" id="A0A7R8UP52"/>
<dbReference type="Proteomes" id="UP000594454">
    <property type="component" value="Chromosome 3"/>
</dbReference>
<keyword evidence="1" id="KW-0812">Transmembrane</keyword>
<organism evidence="2 3">
    <name type="scientific">Hermetia illucens</name>
    <name type="common">Black soldier fly</name>
    <dbReference type="NCBI Taxonomy" id="343691"/>
    <lineage>
        <taxon>Eukaryota</taxon>
        <taxon>Metazoa</taxon>
        <taxon>Ecdysozoa</taxon>
        <taxon>Arthropoda</taxon>
        <taxon>Hexapoda</taxon>
        <taxon>Insecta</taxon>
        <taxon>Pterygota</taxon>
        <taxon>Neoptera</taxon>
        <taxon>Endopterygota</taxon>
        <taxon>Diptera</taxon>
        <taxon>Brachycera</taxon>
        <taxon>Stratiomyomorpha</taxon>
        <taxon>Stratiomyidae</taxon>
        <taxon>Hermetiinae</taxon>
        <taxon>Hermetia</taxon>
    </lineage>
</organism>
<name>A0A7R8UP52_HERIL</name>
<keyword evidence="1" id="KW-0472">Membrane</keyword>
<dbReference type="CDD" id="cd00064">
    <property type="entry name" value="FU"/>
    <property type="match status" value="1"/>
</dbReference>
<proteinExistence type="predicted"/>
<dbReference type="OrthoDB" id="7323052at2759"/>
<sequence length="381" mass="42420">MGYQGGGSMQVFHNHRRSLMCPSLAVTQLFGLPLVAIIFTCLCCTATITTTLAASTAVTTASENSMPTSSITGCSSSSDANCLKCNIEGCVKCPMLLQVNTRRCIDVCPSGYVEQWSTSPDFMGRICQPTSISGPILAAIVGITAGFLVCVALIIGAFVLVRKKRRRKHIKEKLINETNIDRADFLRQLDDIRPEAEYILAMLNDTRRQIRKLYLSGETASANSYRPIIRDLAKLLILLNRPIELIPSPPPDWNRLYTWAERALERYKPQVGQLIDFLQAPPDPRLDPFKNSTFRSKNNGLTTTDALSSSLPNQQQLQLFGSLISLHEFEEPHPSDPFNSNSYSNNKGNLISTDLHASSLWLEDEFFKLGFRPQDEITTEL</sequence>
<evidence type="ECO:0000256" key="1">
    <source>
        <dbReference type="SAM" id="Phobius"/>
    </source>
</evidence>
<keyword evidence="3" id="KW-1185">Reference proteome</keyword>
<feature type="transmembrane region" description="Helical" evidence="1">
    <location>
        <begin position="136"/>
        <end position="161"/>
    </location>
</feature>
<dbReference type="EMBL" id="LR899011">
    <property type="protein sequence ID" value="CAD7084432.1"/>
    <property type="molecule type" value="Genomic_DNA"/>
</dbReference>
<protein>
    <submittedName>
        <fullName evidence="2">Uncharacterized protein</fullName>
    </submittedName>
</protein>
<accession>A0A7R8UP52</accession>